<sequence length="138" mass="14338">MTDRIDDTPFNAATGHHELSVGAGASIVVAVAASLILAVTLLFASLTPVRAAEAAPVVATLDAETGAIRPVGDPVPFVKALPRDMSFAVAEARSPAGDRSGSLAMIVVMAVLAGWLAVSADLWRALFNRVKSWDRSRS</sequence>
<comment type="caution">
    <text evidence="2">The sequence shown here is derived from an EMBL/GenBank/DDBJ whole genome shotgun (WGS) entry which is preliminary data.</text>
</comment>
<evidence type="ECO:0000313" key="3">
    <source>
        <dbReference type="Proteomes" id="UP000233491"/>
    </source>
</evidence>
<accession>A0A1I4UGD6</accession>
<gene>
    <name evidence="2" type="ORF">CXZ10_11025</name>
</gene>
<dbReference type="RefSeq" id="WP_101289214.1">
    <property type="nucleotide sequence ID" value="NZ_FOUQ01000008.1"/>
</dbReference>
<proteinExistence type="predicted"/>
<organism evidence="2 3">
    <name type="scientific">Pleomorphomonas diazotrophica</name>
    <dbReference type="NCBI Taxonomy" id="1166257"/>
    <lineage>
        <taxon>Bacteria</taxon>
        <taxon>Pseudomonadati</taxon>
        <taxon>Pseudomonadota</taxon>
        <taxon>Alphaproteobacteria</taxon>
        <taxon>Hyphomicrobiales</taxon>
        <taxon>Pleomorphomonadaceae</taxon>
        <taxon>Pleomorphomonas</taxon>
    </lineage>
</organism>
<evidence type="ECO:0008006" key="4">
    <source>
        <dbReference type="Google" id="ProtNLM"/>
    </source>
</evidence>
<feature type="transmembrane region" description="Helical" evidence="1">
    <location>
        <begin position="21"/>
        <end position="44"/>
    </location>
</feature>
<keyword evidence="3" id="KW-1185">Reference proteome</keyword>
<keyword evidence="1" id="KW-0812">Transmembrane</keyword>
<feature type="transmembrane region" description="Helical" evidence="1">
    <location>
        <begin position="103"/>
        <end position="127"/>
    </location>
</feature>
<reference evidence="2 3" key="1">
    <citation type="submission" date="2017-12" db="EMBL/GenBank/DDBJ databases">
        <title>Anaerobic carbon monoxide metabolism by Pleomorphomonas carboxyditropha sp. nov., a new mesophilic hydrogenogenic carboxidotroph.</title>
        <authorList>
            <person name="Esquivel-Elizondo S."/>
            <person name="Krajmalnik-Brown R."/>
        </authorList>
    </citation>
    <scope>NUCLEOTIDE SEQUENCE [LARGE SCALE GENOMIC DNA]</scope>
    <source>
        <strain evidence="2 3">R5-392</strain>
    </source>
</reference>
<keyword evidence="1" id="KW-0472">Membrane</keyword>
<dbReference type="OrthoDB" id="8447898at2"/>
<evidence type="ECO:0000313" key="2">
    <source>
        <dbReference type="EMBL" id="PKR89206.1"/>
    </source>
</evidence>
<evidence type="ECO:0000256" key="1">
    <source>
        <dbReference type="SAM" id="Phobius"/>
    </source>
</evidence>
<dbReference type="EMBL" id="PJNW01000007">
    <property type="protein sequence ID" value="PKR89206.1"/>
    <property type="molecule type" value="Genomic_DNA"/>
</dbReference>
<protein>
    <recommendedName>
        <fullName evidence="4">Transmembrane protein</fullName>
    </recommendedName>
</protein>
<dbReference type="AlphaFoldDB" id="A0A1I4UGD6"/>
<keyword evidence="1" id="KW-1133">Transmembrane helix</keyword>
<name>A0A1I4UGD6_9HYPH</name>
<dbReference type="Proteomes" id="UP000233491">
    <property type="component" value="Unassembled WGS sequence"/>
</dbReference>